<feature type="compositionally biased region" description="Low complexity" evidence="2">
    <location>
        <begin position="12"/>
        <end position="21"/>
    </location>
</feature>
<evidence type="ECO:0000256" key="2">
    <source>
        <dbReference type="SAM" id="MobiDB-lite"/>
    </source>
</evidence>
<evidence type="ECO:0000259" key="3">
    <source>
        <dbReference type="Pfam" id="PF25808"/>
    </source>
</evidence>
<reference evidence="4 5" key="1">
    <citation type="submission" date="2016-05" db="EMBL/GenBank/DDBJ databases">
        <title>Genome sequencing reveals origins of a unique bacterial endosymbiosis in the earliest lineages of terrestrial Fungi.</title>
        <authorList>
            <consortium name="DOE Joint Genome Institute"/>
            <person name="Uehling J."/>
            <person name="Gryganskyi A."/>
            <person name="Hameed K."/>
            <person name="Tschaplinski T."/>
            <person name="Misztal P."/>
            <person name="Wu S."/>
            <person name="Desiro A."/>
            <person name="Vande Pol N."/>
            <person name="Du Z.-Y."/>
            <person name="Zienkiewicz A."/>
            <person name="Zienkiewicz K."/>
            <person name="Morin E."/>
            <person name="Tisserant E."/>
            <person name="Splivallo R."/>
            <person name="Hainaut M."/>
            <person name="Henrissat B."/>
            <person name="Ohm R."/>
            <person name="Kuo A."/>
            <person name="Yan J."/>
            <person name="Lipzen A."/>
            <person name="Nolan M."/>
            <person name="Labutti K."/>
            <person name="Barry K."/>
            <person name="Goldstein A."/>
            <person name="Labbe J."/>
            <person name="Schadt C."/>
            <person name="Tuskan G."/>
            <person name="Grigoriev I."/>
            <person name="Martin F."/>
            <person name="Vilgalys R."/>
            <person name="Bonito G."/>
        </authorList>
    </citation>
    <scope>NUCLEOTIDE SEQUENCE [LARGE SCALE GENOMIC DNA]</scope>
    <source>
        <strain evidence="4 5">AG-77</strain>
    </source>
</reference>
<dbReference type="Proteomes" id="UP000078512">
    <property type="component" value="Unassembled WGS sequence"/>
</dbReference>
<keyword evidence="1" id="KW-0175">Coiled coil</keyword>
<feature type="domain" description="LAA1-like C-terminal TPR repeats" evidence="3">
    <location>
        <begin position="1"/>
        <end position="75"/>
    </location>
</feature>
<feature type="coiled-coil region" evidence="1">
    <location>
        <begin position="69"/>
        <end position="99"/>
    </location>
</feature>
<evidence type="ECO:0000256" key="1">
    <source>
        <dbReference type="SAM" id="Coils"/>
    </source>
</evidence>
<dbReference type="AlphaFoldDB" id="A0A197JJ72"/>
<dbReference type="OrthoDB" id="192608at2759"/>
<keyword evidence="5" id="KW-1185">Reference proteome</keyword>
<dbReference type="Pfam" id="PF25808">
    <property type="entry name" value="TPR_LAA1_C"/>
    <property type="match status" value="1"/>
</dbReference>
<sequence length="108" mass="12253">MSTVVPLLLQDPTSSSPAPSSNAAQVHTLALNHLLSLGTQFPQEFRYGLSTLSMERRTRLETAIRQSVLQQQAMQQKQLEVERKEQERLAREKERVKIQLKSSFAGFT</sequence>
<protein>
    <recommendedName>
        <fullName evidence="3">LAA1-like C-terminal TPR repeats domain-containing protein</fullName>
    </recommendedName>
</protein>
<feature type="region of interest" description="Disordered" evidence="2">
    <location>
        <begin position="1"/>
        <end position="21"/>
    </location>
</feature>
<proteinExistence type="predicted"/>
<dbReference type="EMBL" id="KV442084">
    <property type="protein sequence ID" value="OAQ25023.1"/>
    <property type="molecule type" value="Genomic_DNA"/>
</dbReference>
<gene>
    <name evidence="4" type="ORF">K457DRAFT_796852</name>
</gene>
<organism evidence="4 5">
    <name type="scientific">Linnemannia elongata AG-77</name>
    <dbReference type="NCBI Taxonomy" id="1314771"/>
    <lineage>
        <taxon>Eukaryota</taxon>
        <taxon>Fungi</taxon>
        <taxon>Fungi incertae sedis</taxon>
        <taxon>Mucoromycota</taxon>
        <taxon>Mortierellomycotina</taxon>
        <taxon>Mortierellomycetes</taxon>
        <taxon>Mortierellales</taxon>
        <taxon>Mortierellaceae</taxon>
        <taxon>Linnemannia</taxon>
    </lineage>
</organism>
<evidence type="ECO:0000313" key="5">
    <source>
        <dbReference type="Proteomes" id="UP000078512"/>
    </source>
</evidence>
<dbReference type="STRING" id="1314771.A0A197JJ72"/>
<accession>A0A197JJ72</accession>
<dbReference type="InterPro" id="IPR057981">
    <property type="entry name" value="TPR_LAA1-like_C"/>
</dbReference>
<name>A0A197JJ72_9FUNG</name>
<evidence type="ECO:0000313" key="4">
    <source>
        <dbReference type="EMBL" id="OAQ25023.1"/>
    </source>
</evidence>